<evidence type="ECO:0000313" key="2">
    <source>
        <dbReference type="Proteomes" id="UP000518752"/>
    </source>
</evidence>
<dbReference type="EMBL" id="JAACJN010000141">
    <property type="protein sequence ID" value="KAF5367658.1"/>
    <property type="molecule type" value="Genomic_DNA"/>
</dbReference>
<organism evidence="1 2">
    <name type="scientific">Collybiopsis confluens</name>
    <dbReference type="NCBI Taxonomy" id="2823264"/>
    <lineage>
        <taxon>Eukaryota</taxon>
        <taxon>Fungi</taxon>
        <taxon>Dikarya</taxon>
        <taxon>Basidiomycota</taxon>
        <taxon>Agaricomycotina</taxon>
        <taxon>Agaricomycetes</taxon>
        <taxon>Agaricomycetidae</taxon>
        <taxon>Agaricales</taxon>
        <taxon>Marasmiineae</taxon>
        <taxon>Omphalotaceae</taxon>
        <taxon>Collybiopsis</taxon>
    </lineage>
</organism>
<protein>
    <submittedName>
        <fullName evidence="1">Uncharacterized protein</fullName>
    </submittedName>
</protein>
<dbReference type="AlphaFoldDB" id="A0A8H5LSB0"/>
<accession>A0A8H5LSB0</accession>
<name>A0A8H5LSB0_9AGAR</name>
<reference evidence="1 2" key="1">
    <citation type="journal article" date="2020" name="ISME J.">
        <title>Uncovering the hidden diversity of litter-decomposition mechanisms in mushroom-forming fungi.</title>
        <authorList>
            <person name="Floudas D."/>
            <person name="Bentzer J."/>
            <person name="Ahren D."/>
            <person name="Johansson T."/>
            <person name="Persson P."/>
            <person name="Tunlid A."/>
        </authorList>
    </citation>
    <scope>NUCLEOTIDE SEQUENCE [LARGE SCALE GENOMIC DNA]</scope>
    <source>
        <strain evidence="1 2">CBS 406.79</strain>
    </source>
</reference>
<dbReference type="Proteomes" id="UP000518752">
    <property type="component" value="Unassembled WGS sequence"/>
</dbReference>
<proteinExistence type="predicted"/>
<gene>
    <name evidence="1" type="ORF">D9757_010965</name>
</gene>
<comment type="caution">
    <text evidence="1">The sequence shown here is derived from an EMBL/GenBank/DDBJ whole genome shotgun (WGS) entry which is preliminary data.</text>
</comment>
<sequence>MAVIPMINQCKSEELEPLTSQLNFVPTLRPARTVKFAASSKFAVGGHMTFFVSPTADDIQVNSVASARRLEHSDTGYMAGVARPVIQMVATGLGISYSEIQ</sequence>
<keyword evidence="2" id="KW-1185">Reference proteome</keyword>
<evidence type="ECO:0000313" key="1">
    <source>
        <dbReference type="EMBL" id="KAF5367658.1"/>
    </source>
</evidence>